<dbReference type="AlphaFoldDB" id="A0A1I2H6T2"/>
<keyword evidence="2" id="KW-1185">Reference proteome</keyword>
<protein>
    <submittedName>
        <fullName evidence="1">Uncharacterized protein</fullName>
    </submittedName>
</protein>
<accession>A0A1I2H6T2</accession>
<proteinExistence type="predicted"/>
<gene>
    <name evidence="1" type="ORF">SAMN04488035_2222</name>
</gene>
<dbReference type="OrthoDB" id="5139398at2"/>
<evidence type="ECO:0000313" key="1">
    <source>
        <dbReference type="EMBL" id="SFF25139.1"/>
    </source>
</evidence>
<dbReference type="RefSeq" id="WP_093378523.1">
    <property type="nucleotide sequence ID" value="NZ_BNAN01000003.1"/>
</dbReference>
<dbReference type="Proteomes" id="UP000198520">
    <property type="component" value="Unassembled WGS sequence"/>
</dbReference>
<organism evidence="1 2">
    <name type="scientific">Flavimobilis marinus</name>
    <dbReference type="NCBI Taxonomy" id="285351"/>
    <lineage>
        <taxon>Bacteria</taxon>
        <taxon>Bacillati</taxon>
        <taxon>Actinomycetota</taxon>
        <taxon>Actinomycetes</taxon>
        <taxon>Micrococcales</taxon>
        <taxon>Jonesiaceae</taxon>
        <taxon>Flavimobilis</taxon>
    </lineage>
</organism>
<dbReference type="EMBL" id="FONZ01000003">
    <property type="protein sequence ID" value="SFF25139.1"/>
    <property type="molecule type" value="Genomic_DNA"/>
</dbReference>
<name>A0A1I2H6T2_9MICO</name>
<reference evidence="2" key="1">
    <citation type="submission" date="2016-10" db="EMBL/GenBank/DDBJ databases">
        <authorList>
            <person name="Varghese N."/>
            <person name="Submissions S."/>
        </authorList>
    </citation>
    <scope>NUCLEOTIDE SEQUENCE [LARGE SCALE GENOMIC DNA]</scope>
    <source>
        <strain evidence="2">DSM 19083</strain>
    </source>
</reference>
<sequence>MTTGEGRDDLTCVVVPPSTDILGLARSWFPEARWVTAPRSADDLAALGRPLTGARFRGAGVTPTTVTGELELGSGTTLVGPTPLGEPDAARFALPHAWQVHALHAPTPQTLGWLHAVARHTGGAVLADGAITRPGMGACVNLRVSSARTLSAEESLRLVRGVTPRAVLVGSDEVGYLLEVPSSYDGSVLVDVRTVPGGVEHRFRWVSPTGEADDGEHHGATSLDAIARERLVPVVARIALRLLESVAGEATDADGLIVTTAELERRAQR</sequence>
<evidence type="ECO:0000313" key="2">
    <source>
        <dbReference type="Proteomes" id="UP000198520"/>
    </source>
</evidence>